<sequence>MPAMIPALGCAAVPLLMKKLTTSAGVGKAGTAAALGAAVRAAAADLVTGLDDFDAAGGFGRTVGRCWPVDFVLLDVLGPFVPADPAVSADAVAGIEASAAPMPRAIADAPSQPPNSTGSTRSQEDRRTS</sequence>
<feature type="region of interest" description="Disordered" evidence="1">
    <location>
        <begin position="103"/>
        <end position="129"/>
    </location>
</feature>
<dbReference type="EMBL" id="FLQS01000027">
    <property type="protein sequence ID" value="SBS76535.1"/>
    <property type="molecule type" value="Genomic_DNA"/>
</dbReference>
<evidence type="ECO:0000313" key="2">
    <source>
        <dbReference type="EMBL" id="SBS76535.1"/>
    </source>
</evidence>
<accession>A0A1Y5PCU7</accession>
<name>A0A1Y5PCU7_9MYCO</name>
<dbReference type="AlphaFoldDB" id="A0A1Y5PCU7"/>
<protein>
    <submittedName>
        <fullName evidence="2">Uncharacterized protein</fullName>
    </submittedName>
</protein>
<gene>
    <name evidence="2" type="ORF">MHPYR_330026</name>
</gene>
<reference evidence="2" key="1">
    <citation type="submission" date="2016-03" db="EMBL/GenBank/DDBJ databases">
        <authorList>
            <person name="Ploux O."/>
        </authorList>
    </citation>
    <scope>NUCLEOTIDE SEQUENCE</scope>
    <source>
        <strain evidence="2">UC10</strain>
    </source>
</reference>
<evidence type="ECO:0000256" key="1">
    <source>
        <dbReference type="SAM" id="MobiDB-lite"/>
    </source>
</evidence>
<organism evidence="2">
    <name type="scientific">uncultured Mycobacterium sp</name>
    <dbReference type="NCBI Taxonomy" id="171292"/>
    <lineage>
        <taxon>Bacteria</taxon>
        <taxon>Bacillati</taxon>
        <taxon>Actinomycetota</taxon>
        <taxon>Actinomycetes</taxon>
        <taxon>Mycobacteriales</taxon>
        <taxon>Mycobacteriaceae</taxon>
        <taxon>Mycobacterium</taxon>
        <taxon>environmental samples</taxon>
    </lineage>
</organism>
<proteinExistence type="predicted"/>